<proteinExistence type="predicted"/>
<dbReference type="EMBL" id="JAETWB010000057">
    <property type="protein sequence ID" value="MBL6082280.1"/>
    <property type="molecule type" value="Genomic_DNA"/>
</dbReference>
<gene>
    <name evidence="1" type="ORF">JMJ56_30350</name>
</gene>
<keyword evidence="2" id="KW-1185">Reference proteome</keyword>
<accession>A0ABS1UC68</accession>
<sequence length="206" mass="22973">MTSTTAVNAHLFQDPTLKLTYLKVRGFDSKSGARSGGIKDPVVVDLAPGLVLLRTYHDPRRFFGEWWFTPHEMKQVIDYFARGEPAFAEGRPQGKGILQATFAVRHEWGGNSPNHLGLVGAVRLTAPFKAFFGEGDSAPDASQKTNLKPVQITDAVNRRRGVRQVFLPEAWNFQANYIVLEQGNSTDSDLIRMTKTYDVGPYPFES</sequence>
<dbReference type="RefSeq" id="WP_202835491.1">
    <property type="nucleotide sequence ID" value="NZ_JAETWB010000057.1"/>
</dbReference>
<evidence type="ECO:0000313" key="2">
    <source>
        <dbReference type="Proteomes" id="UP000660885"/>
    </source>
</evidence>
<comment type="caution">
    <text evidence="1">The sequence shown here is derived from an EMBL/GenBank/DDBJ whole genome shotgun (WGS) entry which is preliminary data.</text>
</comment>
<evidence type="ECO:0000313" key="1">
    <source>
        <dbReference type="EMBL" id="MBL6082280.1"/>
    </source>
</evidence>
<organism evidence="1 2">
    <name type="scientific">Belnapia arida</name>
    <dbReference type="NCBI Taxonomy" id="2804533"/>
    <lineage>
        <taxon>Bacteria</taxon>
        <taxon>Pseudomonadati</taxon>
        <taxon>Pseudomonadota</taxon>
        <taxon>Alphaproteobacteria</taxon>
        <taxon>Acetobacterales</taxon>
        <taxon>Roseomonadaceae</taxon>
        <taxon>Belnapia</taxon>
    </lineage>
</organism>
<protein>
    <submittedName>
        <fullName evidence="1">Uncharacterized protein</fullName>
    </submittedName>
</protein>
<name>A0ABS1UC68_9PROT</name>
<dbReference type="Proteomes" id="UP000660885">
    <property type="component" value="Unassembled WGS sequence"/>
</dbReference>
<reference evidence="1 2" key="1">
    <citation type="submission" date="2021-01" db="EMBL/GenBank/DDBJ databases">
        <title>Belnapia mucosa sp. nov. and Belnapia arida sp. nov., isolated from the Tabernas Desert (Almeria, Spain).</title>
        <authorList>
            <person name="Molina-Menor E."/>
            <person name="Vidal-Verdu A."/>
            <person name="Calonge A."/>
            <person name="Satari L."/>
            <person name="Pereto J."/>
            <person name="Porcar M."/>
        </authorList>
    </citation>
    <scope>NUCLEOTIDE SEQUENCE [LARGE SCALE GENOMIC DNA]</scope>
    <source>
        <strain evidence="1 2">T18</strain>
    </source>
</reference>